<dbReference type="PANTHER" id="PTHR42738">
    <property type="entry name" value="HYDROXYMETHYLGLUTARYL-COA LYASE"/>
    <property type="match status" value="1"/>
</dbReference>
<name>A0A6J7DU09_9ZZZZ</name>
<dbReference type="GO" id="GO:0046872">
    <property type="term" value="F:metal ion binding"/>
    <property type="evidence" value="ECO:0007669"/>
    <property type="project" value="UniProtKB-KW"/>
</dbReference>
<gene>
    <name evidence="6" type="ORF">UFOPK3376_00894</name>
</gene>
<dbReference type="PANTHER" id="PTHR42738:SF7">
    <property type="entry name" value="HYDROXYMETHYLGLUTARYL-COA LYASE"/>
    <property type="match status" value="1"/>
</dbReference>
<dbReference type="GO" id="GO:0006552">
    <property type="term" value="P:L-leucine catabolic process"/>
    <property type="evidence" value="ECO:0007669"/>
    <property type="project" value="TreeGrafter"/>
</dbReference>
<accession>A0A6J7DU09</accession>
<keyword evidence="3" id="KW-0456">Lyase</keyword>
<feature type="region of interest" description="Disordered" evidence="4">
    <location>
        <begin position="1"/>
        <end position="22"/>
    </location>
</feature>
<dbReference type="SUPFAM" id="SSF51569">
    <property type="entry name" value="Aldolase"/>
    <property type="match status" value="1"/>
</dbReference>
<reference evidence="6" key="1">
    <citation type="submission" date="2020-05" db="EMBL/GenBank/DDBJ databases">
        <authorList>
            <person name="Chiriac C."/>
            <person name="Salcher M."/>
            <person name="Ghai R."/>
            <person name="Kavagutti S V."/>
        </authorList>
    </citation>
    <scope>NUCLEOTIDE SEQUENCE</scope>
</reference>
<evidence type="ECO:0000256" key="3">
    <source>
        <dbReference type="ARBA" id="ARBA00023239"/>
    </source>
</evidence>
<dbReference type="Gene3D" id="3.20.20.70">
    <property type="entry name" value="Aldolase class I"/>
    <property type="match status" value="1"/>
</dbReference>
<dbReference type="NCBIfam" id="NF004283">
    <property type="entry name" value="PRK05692.1"/>
    <property type="match status" value="1"/>
</dbReference>
<evidence type="ECO:0000256" key="1">
    <source>
        <dbReference type="ARBA" id="ARBA00009405"/>
    </source>
</evidence>
<dbReference type="GO" id="GO:0046951">
    <property type="term" value="P:ketone body biosynthetic process"/>
    <property type="evidence" value="ECO:0007669"/>
    <property type="project" value="TreeGrafter"/>
</dbReference>
<comment type="similarity">
    <text evidence="1">Belongs to the HMG-CoA lyase family.</text>
</comment>
<dbReference type="InterPro" id="IPR043594">
    <property type="entry name" value="HMGL"/>
</dbReference>
<evidence type="ECO:0000259" key="5">
    <source>
        <dbReference type="PROSITE" id="PS50991"/>
    </source>
</evidence>
<sequence>MSTDHQAVTIRDCGPRDGLQGETPLPAAERAAIANRLAAAGLTDVEAVSFVSPRAVPAMAGASDVAQLLVAGSAVWWALVPNRRGCELAIEAGFDHLTVTVSASSVYSEKNTGMTIAESLAQVAQIRNVAEGAVIDAIISFSFGSPYGDGVTAAGVAQLAADLRAEGVDRLTLADTTGSATPRRIAAVLGQTGSDVGLHLHDTRATALTNAYAAHALGVRRFDTSIGGLGGSPFAPGAGGNLATEELVLLFEDLGIDTHVDLEALLHIGELVSSLIGRSVPSRVASAGGLPPFDV</sequence>
<organism evidence="6">
    <name type="scientific">freshwater metagenome</name>
    <dbReference type="NCBI Taxonomy" id="449393"/>
    <lineage>
        <taxon>unclassified sequences</taxon>
        <taxon>metagenomes</taxon>
        <taxon>ecological metagenomes</taxon>
    </lineage>
</organism>
<protein>
    <submittedName>
        <fullName evidence="6">Unannotated protein</fullName>
    </submittedName>
</protein>
<dbReference type="AlphaFoldDB" id="A0A6J7DU09"/>
<dbReference type="InterPro" id="IPR013785">
    <property type="entry name" value="Aldolase_TIM"/>
</dbReference>
<keyword evidence="2" id="KW-0479">Metal-binding</keyword>
<dbReference type="EMBL" id="CAFBLP010000016">
    <property type="protein sequence ID" value="CAB4872124.1"/>
    <property type="molecule type" value="Genomic_DNA"/>
</dbReference>
<dbReference type="PROSITE" id="PS50991">
    <property type="entry name" value="PYR_CT"/>
    <property type="match status" value="1"/>
</dbReference>
<dbReference type="Pfam" id="PF00682">
    <property type="entry name" value="HMGL-like"/>
    <property type="match status" value="1"/>
</dbReference>
<evidence type="ECO:0000256" key="2">
    <source>
        <dbReference type="ARBA" id="ARBA00022723"/>
    </source>
</evidence>
<evidence type="ECO:0000256" key="4">
    <source>
        <dbReference type="SAM" id="MobiDB-lite"/>
    </source>
</evidence>
<proteinExistence type="inferred from homology"/>
<feature type="domain" description="Pyruvate carboxyltransferase" evidence="5">
    <location>
        <begin position="8"/>
        <end position="266"/>
    </location>
</feature>
<evidence type="ECO:0000313" key="6">
    <source>
        <dbReference type="EMBL" id="CAB4872124.1"/>
    </source>
</evidence>
<dbReference type="InterPro" id="IPR000891">
    <property type="entry name" value="PYR_CT"/>
</dbReference>
<dbReference type="GO" id="GO:0004419">
    <property type="term" value="F:hydroxymethylglutaryl-CoA lyase activity"/>
    <property type="evidence" value="ECO:0007669"/>
    <property type="project" value="TreeGrafter"/>
</dbReference>